<evidence type="ECO:0000313" key="2">
    <source>
        <dbReference type="Proteomes" id="UP001139054"/>
    </source>
</evidence>
<proteinExistence type="predicted"/>
<dbReference type="AlphaFoldDB" id="A0A9X1R7Z2"/>
<dbReference type="EMBL" id="JAKLTY010000004">
    <property type="protein sequence ID" value="MCG2626682.1"/>
    <property type="molecule type" value="Genomic_DNA"/>
</dbReference>
<sequence length="49" mass="5499">MTLTLTPQAALAIIRSMDRQPISETPPADYWEVQMKIVTALRDPKARSS</sequence>
<comment type="caution">
    <text evidence="1">The sequence shown here is derived from an EMBL/GenBank/DDBJ whole genome shotgun (WGS) entry which is preliminary data.</text>
</comment>
<dbReference type="Proteomes" id="UP001139054">
    <property type="component" value="Unassembled WGS sequence"/>
</dbReference>
<reference evidence="1" key="1">
    <citation type="submission" date="2022-01" db="EMBL/GenBank/DDBJ databases">
        <title>Genome sequnece data of strain Bradyrhizobium sp. nov.</title>
        <authorList>
            <person name="Zhang J."/>
        </authorList>
    </citation>
    <scope>NUCLEOTIDE SEQUENCE</scope>
    <source>
        <strain evidence="1">WYCCWR 13023</strain>
    </source>
</reference>
<evidence type="ECO:0000313" key="1">
    <source>
        <dbReference type="EMBL" id="MCG2626682.1"/>
    </source>
</evidence>
<gene>
    <name evidence="1" type="ORF">L6654_08615</name>
</gene>
<name>A0A9X1R7Z2_9BRAD</name>
<organism evidence="1 2">
    <name type="scientific">Bradyrhizobium zhengyangense</name>
    <dbReference type="NCBI Taxonomy" id="2911009"/>
    <lineage>
        <taxon>Bacteria</taxon>
        <taxon>Pseudomonadati</taxon>
        <taxon>Pseudomonadota</taxon>
        <taxon>Alphaproteobacteria</taxon>
        <taxon>Hyphomicrobiales</taxon>
        <taxon>Nitrobacteraceae</taxon>
        <taxon>Bradyrhizobium</taxon>
    </lineage>
</organism>
<accession>A0A9X1R7Z2</accession>
<dbReference type="RefSeq" id="WP_237890132.1">
    <property type="nucleotide sequence ID" value="NZ_JAKLTY010000004.1"/>
</dbReference>
<protein>
    <submittedName>
        <fullName evidence="1">Uncharacterized protein</fullName>
    </submittedName>
</protein>